<keyword evidence="2" id="KW-1133">Transmembrane helix</keyword>
<dbReference type="OrthoDB" id="532366at2"/>
<feature type="transmembrane region" description="Helical" evidence="2">
    <location>
        <begin position="226"/>
        <end position="247"/>
    </location>
</feature>
<dbReference type="EMBL" id="PVWK01000084">
    <property type="protein sequence ID" value="PSB27825.1"/>
    <property type="molecule type" value="Genomic_DNA"/>
</dbReference>
<keyword evidence="1" id="KW-0175">Coiled coil</keyword>
<feature type="transmembrane region" description="Helical" evidence="2">
    <location>
        <begin position="12"/>
        <end position="36"/>
    </location>
</feature>
<gene>
    <name evidence="3" type="ORF">C7B82_15710</name>
</gene>
<protein>
    <submittedName>
        <fullName evidence="3">Uncharacterized protein</fullName>
    </submittedName>
</protein>
<comment type="caution">
    <text evidence="3">The sequence shown here is derived from an EMBL/GenBank/DDBJ whole genome shotgun (WGS) entry which is preliminary data.</text>
</comment>
<dbReference type="Proteomes" id="UP000239576">
    <property type="component" value="Unassembled WGS sequence"/>
</dbReference>
<keyword evidence="2" id="KW-0472">Membrane</keyword>
<proteinExistence type="predicted"/>
<evidence type="ECO:0000313" key="3">
    <source>
        <dbReference type="EMBL" id="PSB27825.1"/>
    </source>
</evidence>
<feature type="coiled-coil region" evidence="1">
    <location>
        <begin position="114"/>
        <end position="159"/>
    </location>
</feature>
<keyword evidence="4" id="KW-1185">Reference proteome</keyword>
<dbReference type="InterPro" id="IPR047709">
    <property type="entry name" value="HpsJ-like"/>
</dbReference>
<evidence type="ECO:0000256" key="2">
    <source>
        <dbReference type="SAM" id="Phobius"/>
    </source>
</evidence>
<organism evidence="3 4">
    <name type="scientific">Stenomitos frigidus ULC18</name>
    <dbReference type="NCBI Taxonomy" id="2107698"/>
    <lineage>
        <taxon>Bacteria</taxon>
        <taxon>Bacillati</taxon>
        <taxon>Cyanobacteriota</taxon>
        <taxon>Cyanophyceae</taxon>
        <taxon>Leptolyngbyales</taxon>
        <taxon>Leptolyngbyaceae</taxon>
        <taxon>Stenomitos</taxon>
    </lineage>
</organism>
<evidence type="ECO:0000313" key="4">
    <source>
        <dbReference type="Proteomes" id="UP000239576"/>
    </source>
</evidence>
<dbReference type="AlphaFoldDB" id="A0A2T1E548"/>
<evidence type="ECO:0000256" key="1">
    <source>
        <dbReference type="SAM" id="Coils"/>
    </source>
</evidence>
<accession>A0A2T1E548</accession>
<feature type="transmembrane region" description="Helical" evidence="2">
    <location>
        <begin position="56"/>
        <end position="75"/>
    </location>
</feature>
<name>A0A2T1E548_9CYAN</name>
<feature type="transmembrane region" description="Helical" evidence="2">
    <location>
        <begin position="87"/>
        <end position="106"/>
    </location>
</feature>
<dbReference type="RefSeq" id="WP_106257235.1">
    <property type="nucleotide sequence ID" value="NZ_CAWNSW010000089.1"/>
</dbReference>
<keyword evidence="2" id="KW-0812">Transmembrane</keyword>
<reference evidence="3 4" key="2">
    <citation type="submission" date="2018-03" db="EMBL/GenBank/DDBJ databases">
        <title>The ancient ancestry and fast evolution of plastids.</title>
        <authorList>
            <person name="Moore K.R."/>
            <person name="Magnabosco C."/>
            <person name="Momper L."/>
            <person name="Gold D.A."/>
            <person name="Bosak T."/>
            <person name="Fournier G.P."/>
        </authorList>
    </citation>
    <scope>NUCLEOTIDE SEQUENCE [LARGE SCALE GENOMIC DNA]</scope>
    <source>
        <strain evidence="3 4">ULC18</strain>
    </source>
</reference>
<dbReference type="NCBIfam" id="NF038305">
    <property type="entry name" value="HpsJ_fam"/>
    <property type="match status" value="1"/>
</dbReference>
<reference evidence="4" key="1">
    <citation type="submission" date="2018-02" db="EMBL/GenBank/DDBJ databases">
        <authorList>
            <person name="Moore K."/>
            <person name="Momper L."/>
        </authorList>
    </citation>
    <scope>NUCLEOTIDE SEQUENCE [LARGE SCALE GENOMIC DNA]</scope>
    <source>
        <strain evidence="4">ULC18</strain>
    </source>
</reference>
<sequence length="258" mass="28362">MKTLNASPLTALILKVVGLVLIVLYLLDCVVVLSSAKFQDSQWLFTTTTQLVDRGFIPMMGFGFLFIGFWVESALDTPTNVERSRGLKLGSALLSSLLGLVFLLLIPLSVNATNTAADEQMKQITQDASRAESQIDSQVQQLKGQIDAQSSQIDQLIQSGQLQGAQLAQAKQKLDQLQKFKADPKALEAQIAPERDQKLTQIRDNKRKLETQINDNKLRSGMRSGVASLVLAIGYAVIGWTGLRYLLSTQNQRNNPSS</sequence>